<dbReference type="GO" id="GO:0005524">
    <property type="term" value="F:ATP binding"/>
    <property type="evidence" value="ECO:0007669"/>
    <property type="project" value="UniProtKB-KW"/>
</dbReference>
<dbReference type="Gene3D" id="1.20.272.10">
    <property type="match status" value="1"/>
</dbReference>
<evidence type="ECO:0000256" key="10">
    <source>
        <dbReference type="ARBA" id="ARBA00049244"/>
    </source>
</evidence>
<dbReference type="PANTHER" id="PTHR11669:SF0">
    <property type="entry name" value="PROTEIN STICHEL-LIKE 2"/>
    <property type="match status" value="1"/>
</dbReference>
<keyword evidence="4 11" id="KW-0235">DNA replication</keyword>
<comment type="catalytic activity">
    <reaction evidence="10 11">
        <text>DNA(n) + a 2'-deoxyribonucleoside 5'-triphosphate = DNA(n+1) + diphosphate</text>
        <dbReference type="Rhea" id="RHEA:22508"/>
        <dbReference type="Rhea" id="RHEA-COMP:17339"/>
        <dbReference type="Rhea" id="RHEA-COMP:17340"/>
        <dbReference type="ChEBI" id="CHEBI:33019"/>
        <dbReference type="ChEBI" id="CHEBI:61560"/>
        <dbReference type="ChEBI" id="CHEBI:173112"/>
        <dbReference type="EC" id="2.7.7.7"/>
    </reaction>
</comment>
<evidence type="ECO:0000256" key="1">
    <source>
        <dbReference type="ARBA" id="ARBA00006360"/>
    </source>
</evidence>
<dbReference type="EC" id="2.7.7.7" evidence="11"/>
<dbReference type="InterPro" id="IPR001270">
    <property type="entry name" value="ClpA/B"/>
</dbReference>
<dbReference type="SUPFAM" id="SSF52540">
    <property type="entry name" value="P-loop containing nucleoside triphosphate hydrolases"/>
    <property type="match status" value="1"/>
</dbReference>
<dbReference type="InterPro" id="IPR022754">
    <property type="entry name" value="DNA_pol_III_gamma-3"/>
</dbReference>
<dbReference type="GO" id="GO:0006261">
    <property type="term" value="P:DNA-templated DNA replication"/>
    <property type="evidence" value="ECO:0007669"/>
    <property type="project" value="TreeGrafter"/>
</dbReference>
<evidence type="ECO:0000313" key="14">
    <source>
        <dbReference type="Proteomes" id="UP000183085"/>
    </source>
</evidence>
<evidence type="ECO:0000256" key="3">
    <source>
        <dbReference type="ARBA" id="ARBA00022695"/>
    </source>
</evidence>
<accession>A0A1J5EKF8</accession>
<evidence type="ECO:0000256" key="9">
    <source>
        <dbReference type="ARBA" id="ARBA00022932"/>
    </source>
</evidence>
<dbReference type="EMBL" id="MNYI01000001">
    <property type="protein sequence ID" value="OIP43846.1"/>
    <property type="molecule type" value="Genomic_DNA"/>
</dbReference>
<dbReference type="Gene3D" id="3.40.50.300">
    <property type="entry name" value="P-loop containing nucleotide triphosphate hydrolases"/>
    <property type="match status" value="1"/>
</dbReference>
<dbReference type="Pfam" id="PF13177">
    <property type="entry name" value="DNA_pol3_delta2"/>
    <property type="match status" value="1"/>
</dbReference>
<dbReference type="InterPro" id="IPR003593">
    <property type="entry name" value="AAA+_ATPase"/>
</dbReference>
<keyword evidence="9 11" id="KW-0239">DNA-directed DNA polymerase</keyword>
<evidence type="ECO:0000259" key="12">
    <source>
        <dbReference type="SMART" id="SM00382"/>
    </source>
</evidence>
<keyword evidence="8 11" id="KW-0067">ATP-binding</keyword>
<evidence type="ECO:0000256" key="2">
    <source>
        <dbReference type="ARBA" id="ARBA00022679"/>
    </source>
</evidence>
<dbReference type="SUPFAM" id="SSF48019">
    <property type="entry name" value="post-AAA+ oligomerization domain-like"/>
    <property type="match status" value="1"/>
</dbReference>
<dbReference type="GO" id="GO:0009360">
    <property type="term" value="C:DNA polymerase III complex"/>
    <property type="evidence" value="ECO:0007669"/>
    <property type="project" value="InterPro"/>
</dbReference>
<keyword evidence="7" id="KW-0862">Zinc</keyword>
<dbReference type="GO" id="GO:0003887">
    <property type="term" value="F:DNA-directed DNA polymerase activity"/>
    <property type="evidence" value="ECO:0007669"/>
    <property type="project" value="UniProtKB-KW"/>
</dbReference>
<dbReference type="STRING" id="1817895.AUJ95_00015"/>
<dbReference type="InterPro" id="IPR012763">
    <property type="entry name" value="DNA_pol_III_sug/sutau_N"/>
</dbReference>
<comment type="function">
    <text evidence="11">DNA polymerase III is a complex, multichain enzyme responsible for most of the replicative synthesis in bacteria. This DNA polymerase also exhibits 3' to 5' exonuclease activity.</text>
</comment>
<dbReference type="InterPro" id="IPR008921">
    <property type="entry name" value="DNA_pol3_clamp-load_cplx_C"/>
</dbReference>
<sequence length="553" mass="62185">MSYTVFARKYRPQTFEEVIGQLHISQTLINAINTGRISHAYLFCGSRGTGKTTTARIMAKCLNCETGVTAKPCGICTPCKEISRGMSMDVIEIDGASNRGIEDIRDLRERVMLAPNRKYRVYIIDEVHMLTPEAFNALLKTLEEPPAHVTFIFATTEPHKLPTTILSRCQRFDFRRISMQNILKQLQYICAEEEIQADADALLLIARAAQGGMRDAEGVLDQVIAYTGEKKIVREDVTMVLGMVPEEALISITNAIVNQNDNSVIELVNALINNGMDMSQLNRDIVLHLRNLLMIKIGCVEGVLDITKESKDVLKQQLEDSGISVEFILKAIECLREANEQMKYSHAQARMILETALVKLCRIRGEVPLSEIIDKLIHLEQRLSTSCPGFYAEMEEERAEAQRHRDTKIQSGILQSTELLAPTQFSSPLDASINLSLEKVLQAWPDIWEMINNERPAVASHLSCGRVSSLNDNILTIEFDSSFHKTGVDKLEYRELIESKIRENMGKPLKIKTVLAQEQGQNTISGTKKMPSIHPKSDPRVERVADMFEGNRV</sequence>
<dbReference type="InterPro" id="IPR027417">
    <property type="entry name" value="P-loop_NTPase"/>
</dbReference>
<dbReference type="AlphaFoldDB" id="A0A1J5EKF8"/>
<dbReference type="Pfam" id="PF12169">
    <property type="entry name" value="DNA_pol3_gamma3"/>
    <property type="match status" value="1"/>
</dbReference>
<evidence type="ECO:0000256" key="5">
    <source>
        <dbReference type="ARBA" id="ARBA00022723"/>
    </source>
</evidence>
<dbReference type="Proteomes" id="UP000183085">
    <property type="component" value="Unassembled WGS sequence"/>
</dbReference>
<dbReference type="FunFam" id="3.40.50.300:FF:000014">
    <property type="entry name" value="DNA polymerase III subunit gamma/tau"/>
    <property type="match status" value="1"/>
</dbReference>
<keyword evidence="3 11" id="KW-0548">Nucleotidyltransferase</keyword>
<evidence type="ECO:0000256" key="11">
    <source>
        <dbReference type="RuleBase" id="RU364063"/>
    </source>
</evidence>
<evidence type="ECO:0000256" key="4">
    <source>
        <dbReference type="ARBA" id="ARBA00022705"/>
    </source>
</evidence>
<dbReference type="SMART" id="SM00382">
    <property type="entry name" value="AAA"/>
    <property type="match status" value="1"/>
</dbReference>
<evidence type="ECO:0000256" key="8">
    <source>
        <dbReference type="ARBA" id="ARBA00022840"/>
    </source>
</evidence>
<dbReference type="GO" id="GO:0046872">
    <property type="term" value="F:metal ion binding"/>
    <property type="evidence" value="ECO:0007669"/>
    <property type="project" value="UniProtKB-KW"/>
</dbReference>
<proteinExistence type="inferred from homology"/>
<dbReference type="CDD" id="cd18137">
    <property type="entry name" value="HLD_clamp_pol_III_gamma_tau"/>
    <property type="match status" value="1"/>
</dbReference>
<dbReference type="InterPro" id="IPR045085">
    <property type="entry name" value="HLD_clamp_pol_III_gamma_tau"/>
</dbReference>
<comment type="similarity">
    <text evidence="1 11">Belongs to the DnaX/STICHEL family.</text>
</comment>
<keyword evidence="2 11" id="KW-0808">Transferase</keyword>
<evidence type="ECO:0000256" key="7">
    <source>
        <dbReference type="ARBA" id="ARBA00022833"/>
    </source>
</evidence>
<dbReference type="PANTHER" id="PTHR11669">
    <property type="entry name" value="REPLICATION FACTOR C / DNA POLYMERASE III GAMMA-TAU SUBUNIT"/>
    <property type="match status" value="1"/>
</dbReference>
<protein>
    <recommendedName>
        <fullName evidence="11">DNA polymerase III subunit gamma/tau</fullName>
        <ecNumber evidence="11">2.7.7.7</ecNumber>
    </recommendedName>
</protein>
<gene>
    <name evidence="11" type="primary">dnaX</name>
    <name evidence="13" type="ORF">AUJ95_00015</name>
</gene>
<dbReference type="CDD" id="cd00009">
    <property type="entry name" value="AAA"/>
    <property type="match status" value="1"/>
</dbReference>
<feature type="domain" description="AAA+ ATPase" evidence="12">
    <location>
        <begin position="37"/>
        <end position="178"/>
    </location>
</feature>
<dbReference type="NCBIfam" id="TIGR02397">
    <property type="entry name" value="dnaX_nterm"/>
    <property type="match status" value="1"/>
</dbReference>
<reference evidence="13 14" key="1">
    <citation type="journal article" date="2016" name="Environ. Microbiol.">
        <title>Genomic resolution of a cold subsurface aquifer community provides metabolic insights for novel microbes adapted to high CO concentrations.</title>
        <authorList>
            <person name="Probst A.J."/>
            <person name="Castelle C.J."/>
            <person name="Singh A."/>
            <person name="Brown C.T."/>
            <person name="Anantharaman K."/>
            <person name="Sharon I."/>
            <person name="Hug L.A."/>
            <person name="Burstein D."/>
            <person name="Emerson J.B."/>
            <person name="Thomas B.C."/>
            <person name="Banfield J.F."/>
        </authorList>
    </citation>
    <scope>NUCLEOTIDE SEQUENCE [LARGE SCALE GENOMIC DNA]</scope>
    <source>
        <strain evidence="13">CG2_30_40_21</strain>
    </source>
</reference>
<name>A0A1J5EKF8_9BACT</name>
<dbReference type="GO" id="GO:0003677">
    <property type="term" value="F:DNA binding"/>
    <property type="evidence" value="ECO:0007669"/>
    <property type="project" value="InterPro"/>
</dbReference>
<dbReference type="Pfam" id="PF22608">
    <property type="entry name" value="DNAX_ATPase_lid"/>
    <property type="match status" value="1"/>
</dbReference>
<organism evidence="13 14">
    <name type="scientific">Candidatus Desantisbacteria bacterium CG2_30_40_21</name>
    <dbReference type="NCBI Taxonomy" id="1817895"/>
    <lineage>
        <taxon>Bacteria</taxon>
        <taxon>Candidatus Desantisiibacteriota</taxon>
    </lineage>
</organism>
<keyword evidence="6 11" id="KW-0547">Nucleotide-binding</keyword>
<comment type="subunit">
    <text evidence="11">DNA polymerase III contains a core (composed of alpha, epsilon and theta chains) that associates with a tau subunit. This core dimerizes to form the POLIII' complex. PolIII' associates with the gamma complex (composed of gamma, delta, delta', psi and chi chains) and with the beta chain to form the complete DNA polymerase III complex.</text>
</comment>
<dbReference type="Gene3D" id="1.10.8.60">
    <property type="match status" value="1"/>
</dbReference>
<dbReference type="PRINTS" id="PR00300">
    <property type="entry name" value="CLPPROTEASEA"/>
</dbReference>
<keyword evidence="5" id="KW-0479">Metal-binding</keyword>
<evidence type="ECO:0000256" key="6">
    <source>
        <dbReference type="ARBA" id="ARBA00022741"/>
    </source>
</evidence>
<dbReference type="FunFam" id="1.10.8.60:FF:000013">
    <property type="entry name" value="DNA polymerase III subunit gamma/tau"/>
    <property type="match status" value="1"/>
</dbReference>
<dbReference type="NCBIfam" id="NF004046">
    <property type="entry name" value="PRK05563.1"/>
    <property type="match status" value="1"/>
</dbReference>
<evidence type="ECO:0000313" key="13">
    <source>
        <dbReference type="EMBL" id="OIP43846.1"/>
    </source>
</evidence>
<comment type="caution">
    <text evidence="13">The sequence shown here is derived from an EMBL/GenBank/DDBJ whole genome shotgun (WGS) entry which is preliminary data.</text>
</comment>
<dbReference type="InterPro" id="IPR050238">
    <property type="entry name" value="DNA_Rep/Repair_Clamp_Loader"/>
</dbReference>